<accession>A0A8I1X5T7</accession>
<organism evidence="3 4">
    <name type="scientific">Prochlorococcus marinus str. XMU1401</name>
    <dbReference type="NCBI Taxonomy" id="2052594"/>
    <lineage>
        <taxon>Bacteria</taxon>
        <taxon>Bacillati</taxon>
        <taxon>Cyanobacteriota</taxon>
        <taxon>Cyanophyceae</taxon>
        <taxon>Synechococcales</taxon>
        <taxon>Prochlorococcaceae</taxon>
        <taxon>Prochlorococcus</taxon>
    </lineage>
</organism>
<dbReference type="EMBL" id="JAAORC010000001">
    <property type="protein sequence ID" value="MBO8222765.1"/>
    <property type="molecule type" value="Genomic_DNA"/>
</dbReference>
<dbReference type="Pfam" id="PF11947">
    <property type="entry name" value="DUF3464"/>
    <property type="match status" value="1"/>
</dbReference>
<protein>
    <submittedName>
        <fullName evidence="3">DUF3464 family protein</fullName>
    </submittedName>
</protein>
<feature type="region of interest" description="Disordered" evidence="1">
    <location>
        <begin position="1"/>
        <end position="23"/>
    </location>
</feature>
<keyword evidence="2" id="KW-1133">Transmembrane helix</keyword>
<feature type="compositionally biased region" description="Basic residues" evidence="1">
    <location>
        <begin position="1"/>
        <end position="16"/>
    </location>
</feature>
<reference evidence="3" key="1">
    <citation type="submission" date="2020-03" db="EMBL/GenBank/DDBJ databases">
        <title>Genome differentiation and subclade ecological adaptation of Prochlorococcus HLII clade in the global ocean.</title>
        <authorList>
            <person name="Yan W."/>
            <person name="Fen X."/>
            <person name="Zhang W."/>
        </authorList>
    </citation>
    <scope>NUCLEOTIDE SEQUENCE</scope>
    <source>
        <strain evidence="3">XMU1401</strain>
    </source>
</reference>
<proteinExistence type="predicted"/>
<dbReference type="AlphaFoldDB" id="A0A8I1X5T7"/>
<dbReference type="Proteomes" id="UP000666562">
    <property type="component" value="Unassembled WGS sequence"/>
</dbReference>
<dbReference type="PANTHER" id="PTHR34575">
    <property type="entry name" value="PROTEIN PAM68, CHLOROPLASTIC"/>
    <property type="match status" value="1"/>
</dbReference>
<dbReference type="InterPro" id="IPR021855">
    <property type="entry name" value="PAM68-like"/>
</dbReference>
<keyword evidence="2" id="KW-0472">Membrane</keyword>
<evidence type="ECO:0000256" key="2">
    <source>
        <dbReference type="SAM" id="Phobius"/>
    </source>
</evidence>
<keyword evidence="2" id="KW-0812">Transmembrane</keyword>
<evidence type="ECO:0000256" key="1">
    <source>
        <dbReference type="SAM" id="MobiDB-lite"/>
    </source>
</evidence>
<gene>
    <name evidence="3" type="ORF">HA142_04490</name>
</gene>
<evidence type="ECO:0000313" key="4">
    <source>
        <dbReference type="Proteomes" id="UP000666562"/>
    </source>
</evidence>
<dbReference type="PANTHER" id="PTHR34575:SF1">
    <property type="entry name" value="PROTEIN PAM68, CHLOROPLASTIC"/>
    <property type="match status" value="1"/>
</dbReference>
<evidence type="ECO:0000313" key="3">
    <source>
        <dbReference type="EMBL" id="MBO8222765.1"/>
    </source>
</evidence>
<sequence length="149" mass="16498">MKKKQSKKKTQFKKKKNYPEKTAFSNLEKASNTVNAPKRSSTGIPKYVADRMARRIFFTAGIPTILGMSVFVVSYIIVTRNIAEIPPSSTIAISALFFLLGLAGLSFGILSASWDKEPGSFFGIENIPMNIQRAKAAFKPATQNFEDKN</sequence>
<name>A0A8I1X5T7_PROMR</name>
<feature type="transmembrane region" description="Helical" evidence="2">
    <location>
        <begin position="56"/>
        <end position="78"/>
    </location>
</feature>
<feature type="transmembrane region" description="Helical" evidence="2">
    <location>
        <begin position="90"/>
        <end position="110"/>
    </location>
</feature>
<comment type="caution">
    <text evidence="3">The sequence shown here is derived from an EMBL/GenBank/DDBJ whole genome shotgun (WGS) entry which is preliminary data.</text>
</comment>
<dbReference type="RefSeq" id="WP_100883602.1">
    <property type="nucleotide sequence ID" value="NZ_JAAORC010000001.1"/>
</dbReference>